<organism evidence="1">
    <name type="scientific">Pseudomonas graminis</name>
    <dbReference type="NCBI Taxonomy" id="158627"/>
    <lineage>
        <taxon>Bacteria</taxon>
        <taxon>Pseudomonadati</taxon>
        <taxon>Pseudomonadota</taxon>
        <taxon>Gammaproteobacteria</taxon>
        <taxon>Pseudomonadales</taxon>
        <taxon>Pseudomonadaceae</taxon>
        <taxon>Pseudomonas</taxon>
    </lineage>
</organism>
<reference evidence="1" key="1">
    <citation type="journal article" date="2020" name="mSystems">
        <title>Genome- and Community-Level Interaction Insights into Carbon Utilization and Element Cycling Functions of Hydrothermarchaeota in Hydrothermal Sediment.</title>
        <authorList>
            <person name="Zhou Z."/>
            <person name="Liu Y."/>
            <person name="Xu W."/>
            <person name="Pan J."/>
            <person name="Luo Z.H."/>
            <person name="Li M."/>
        </authorList>
    </citation>
    <scope>NUCLEOTIDE SEQUENCE [LARGE SCALE GENOMIC DNA]</scope>
    <source>
        <strain evidence="1">SpSt-200</strain>
    </source>
</reference>
<name>A0A7C2AY55_9PSED</name>
<accession>A0A7C2AY55</accession>
<comment type="caution">
    <text evidence="1">The sequence shown here is derived from an EMBL/GenBank/DDBJ whole genome shotgun (WGS) entry which is preliminary data.</text>
</comment>
<evidence type="ECO:0008006" key="2">
    <source>
        <dbReference type="Google" id="ProtNLM"/>
    </source>
</evidence>
<dbReference type="EMBL" id="DSIN01000022">
    <property type="protein sequence ID" value="HEF26593.1"/>
    <property type="molecule type" value="Genomic_DNA"/>
</dbReference>
<dbReference type="PROSITE" id="PS51257">
    <property type="entry name" value="PROKAR_LIPOPROTEIN"/>
    <property type="match status" value="1"/>
</dbReference>
<dbReference type="AlphaFoldDB" id="A0A7C2AY55"/>
<sequence length="152" mass="16196">MNKFTQISFLVAAATLMAGCNDKTENTTVTKYATDKCNVESIAGKPDAIVYVNPGKVEISGWAFDESKHSVVADLEIHLAGAQGQPVIAKNPVKVSRPDVAKAFNNKDLTNAGFNFTVDTSTLAKGAYGVTIDIPKGNALYVCQTKKTVVIQ</sequence>
<gene>
    <name evidence="1" type="ORF">ENP23_12535</name>
</gene>
<evidence type="ECO:0000313" key="1">
    <source>
        <dbReference type="EMBL" id="HEF26593.1"/>
    </source>
</evidence>
<protein>
    <recommendedName>
        <fullName evidence="2">Lipoprotein</fullName>
    </recommendedName>
</protein>
<proteinExistence type="predicted"/>